<name>A0A261S6W6_9BORD</name>
<dbReference type="PANTHER" id="PTHR43130:SF3">
    <property type="entry name" value="HTH-TYPE TRANSCRIPTIONAL REGULATOR RV1931C"/>
    <property type="match status" value="1"/>
</dbReference>
<dbReference type="EMBL" id="NEVL01000004">
    <property type="protein sequence ID" value="OZI33124.1"/>
    <property type="molecule type" value="Genomic_DNA"/>
</dbReference>
<protein>
    <submittedName>
        <fullName evidence="2">Peptidase</fullName>
    </submittedName>
</protein>
<dbReference type="InterPro" id="IPR052158">
    <property type="entry name" value="INH-QAR"/>
</dbReference>
<proteinExistence type="predicted"/>
<dbReference type="InterPro" id="IPR002818">
    <property type="entry name" value="DJ-1/PfpI"/>
</dbReference>
<dbReference type="RefSeq" id="WP_094828119.1">
    <property type="nucleotide sequence ID" value="NZ_NEVL01000004.1"/>
</dbReference>
<sequence length="226" mass="24149">MRIAGFRLGVYVYRDAEVLDYAAPHGVLSVARRFDPEIEVCVIADTLQPVSTASGLTLMPGYALGDAPAIDALLVPGGAGARQQMHNRKLHGYIAALPETCLLASTGSGAWVYAAMGLLDGQSATSRKEPDRLEASHLGCAPIERLEMLAPGCRTRRARLVDSGRLISSAGPAAGTDLGLHLLRRAGYPEGLIDEVARVLDYRVAHALYREDVEYATPAHPLPQPL</sequence>
<organism evidence="2 3">
    <name type="scientific">Bordetella genomosp. 1</name>
    <dbReference type="NCBI Taxonomy" id="1395607"/>
    <lineage>
        <taxon>Bacteria</taxon>
        <taxon>Pseudomonadati</taxon>
        <taxon>Pseudomonadota</taxon>
        <taxon>Betaproteobacteria</taxon>
        <taxon>Burkholderiales</taxon>
        <taxon>Alcaligenaceae</taxon>
        <taxon>Bordetella</taxon>
    </lineage>
</organism>
<dbReference type="Proteomes" id="UP000217005">
    <property type="component" value="Unassembled WGS sequence"/>
</dbReference>
<feature type="domain" description="DJ-1/PfpI" evidence="1">
    <location>
        <begin position="10"/>
        <end position="184"/>
    </location>
</feature>
<dbReference type="Gene3D" id="3.40.50.880">
    <property type="match status" value="1"/>
</dbReference>
<evidence type="ECO:0000313" key="2">
    <source>
        <dbReference type="EMBL" id="OZI33124.1"/>
    </source>
</evidence>
<evidence type="ECO:0000259" key="1">
    <source>
        <dbReference type="Pfam" id="PF01965"/>
    </source>
</evidence>
<accession>A0A261S6W6</accession>
<dbReference type="PANTHER" id="PTHR43130">
    <property type="entry name" value="ARAC-FAMILY TRANSCRIPTIONAL REGULATOR"/>
    <property type="match status" value="1"/>
</dbReference>
<dbReference type="Pfam" id="PF01965">
    <property type="entry name" value="DJ-1_PfpI"/>
    <property type="match status" value="1"/>
</dbReference>
<dbReference type="SUPFAM" id="SSF52317">
    <property type="entry name" value="Class I glutamine amidotransferase-like"/>
    <property type="match status" value="1"/>
</dbReference>
<reference evidence="2 3" key="1">
    <citation type="submission" date="2017-05" db="EMBL/GenBank/DDBJ databases">
        <title>Complete and WGS of Bordetella genogroups.</title>
        <authorList>
            <person name="Spilker T."/>
            <person name="LiPuma J."/>
        </authorList>
    </citation>
    <scope>NUCLEOTIDE SEQUENCE [LARGE SCALE GENOMIC DNA]</scope>
    <source>
        <strain evidence="2 3">AU17610</strain>
    </source>
</reference>
<dbReference type="InterPro" id="IPR029062">
    <property type="entry name" value="Class_I_gatase-like"/>
</dbReference>
<gene>
    <name evidence="2" type="ORF">CEG14_19970</name>
</gene>
<dbReference type="OrthoDB" id="9803764at2"/>
<dbReference type="GO" id="GO:0006355">
    <property type="term" value="P:regulation of DNA-templated transcription"/>
    <property type="evidence" value="ECO:0007669"/>
    <property type="project" value="TreeGrafter"/>
</dbReference>
<dbReference type="AlphaFoldDB" id="A0A261S6W6"/>
<comment type="caution">
    <text evidence="2">The sequence shown here is derived from an EMBL/GenBank/DDBJ whole genome shotgun (WGS) entry which is preliminary data.</text>
</comment>
<evidence type="ECO:0000313" key="3">
    <source>
        <dbReference type="Proteomes" id="UP000217005"/>
    </source>
</evidence>